<dbReference type="EMBL" id="KJ858521">
    <property type="protein sequence ID" value="AII26755.1"/>
    <property type="molecule type" value="Genomic_DNA"/>
</dbReference>
<sequence>MQVQNTTDHYISFVARTNPGAKTKGYDPRGNEIMRDELPQLRTVTIPGGATVEVDDALWNAATSGKPATRQGIEMEKVPVQLGSDDPSKEAKYHVLNPVGDGKVVHFNPVMELVRAGDLKIVEHAKSELTLEDLRKAVELAQGYALPKEVDEEKLQHMYNVLCK</sequence>
<accession>A0A076G4B8</accession>
<protein>
    <submittedName>
        <fullName evidence="1">Uncharacterized protein</fullName>
    </submittedName>
</protein>
<gene>
    <name evidence="1" type="ORF">AH6C_01</name>
</gene>
<organism evidence="1 2">
    <name type="scientific">Aeromonas phage pAh6-C</name>
    <dbReference type="NCBI Taxonomy" id="1505227"/>
    <lineage>
        <taxon>Viruses</taxon>
        <taxon>Duplodnaviria</taxon>
        <taxon>Heunggongvirae</taxon>
        <taxon>Uroviricota</taxon>
        <taxon>Caudoviricetes</taxon>
        <taxon>Chaseviridae</taxon>
        <taxon>Nefertitivirinae</taxon>
        <taxon>Pahsextavirus</taxon>
        <taxon>Pahsextavirus pAh6C</taxon>
    </lineage>
</organism>
<proteinExistence type="predicted"/>
<evidence type="ECO:0000313" key="2">
    <source>
        <dbReference type="Proteomes" id="UP000028666"/>
    </source>
</evidence>
<dbReference type="RefSeq" id="YP_009103335.1">
    <property type="nucleotide sequence ID" value="NC_025459.1"/>
</dbReference>
<name>A0A076G4B8_9CAUD</name>
<dbReference type="Proteomes" id="UP000028666">
    <property type="component" value="Segment"/>
</dbReference>
<evidence type="ECO:0000313" key="1">
    <source>
        <dbReference type="EMBL" id="AII26755.1"/>
    </source>
</evidence>
<dbReference type="GeneID" id="22112342"/>
<reference evidence="1 2" key="1">
    <citation type="submission" date="2014-05" db="EMBL/GenBank/DDBJ databases">
        <title>Complete genome sequence of Aeromonas bacteriophage pAh6-C.</title>
        <authorList>
            <person name="Jun J.W."/>
            <person name="Park S.C."/>
        </authorList>
    </citation>
    <scope>NUCLEOTIDE SEQUENCE [LARGE SCALE GENOMIC DNA]</scope>
</reference>
<dbReference type="KEGG" id="vg:22112342"/>
<dbReference type="OrthoDB" id="36242at10239"/>
<keyword evidence="2" id="KW-1185">Reference proteome</keyword>